<dbReference type="PROSITE" id="PS01124">
    <property type="entry name" value="HTH_ARAC_FAMILY_2"/>
    <property type="match status" value="1"/>
</dbReference>
<dbReference type="KEGG" id="cle:Clole_3289"/>
<evidence type="ECO:0000259" key="4">
    <source>
        <dbReference type="PROSITE" id="PS01124"/>
    </source>
</evidence>
<dbReference type="SUPFAM" id="SSF46689">
    <property type="entry name" value="Homeodomain-like"/>
    <property type="match status" value="2"/>
</dbReference>
<dbReference type="InterPro" id="IPR014710">
    <property type="entry name" value="RmlC-like_jellyroll"/>
</dbReference>
<dbReference type="InterPro" id="IPR018060">
    <property type="entry name" value="HTH_AraC"/>
</dbReference>
<dbReference type="InterPro" id="IPR003313">
    <property type="entry name" value="AraC-bd"/>
</dbReference>
<dbReference type="GO" id="GO:0003700">
    <property type="term" value="F:DNA-binding transcription factor activity"/>
    <property type="evidence" value="ECO:0007669"/>
    <property type="project" value="InterPro"/>
</dbReference>
<evidence type="ECO:0000313" key="5">
    <source>
        <dbReference type="EMBL" id="ADZ84981.1"/>
    </source>
</evidence>
<dbReference type="STRING" id="642492.Clole_3289"/>
<dbReference type="InterPro" id="IPR037923">
    <property type="entry name" value="HTH-like"/>
</dbReference>
<dbReference type="AlphaFoldDB" id="F2JQJ7"/>
<keyword evidence="2" id="KW-0238">DNA-binding</keyword>
<gene>
    <name evidence="5" type="ordered locus">Clole_3289</name>
</gene>
<evidence type="ECO:0000256" key="3">
    <source>
        <dbReference type="ARBA" id="ARBA00023163"/>
    </source>
</evidence>
<organism evidence="5 6">
    <name type="scientific">Cellulosilyticum lentocellum (strain ATCC 49066 / DSM 5427 / NCIMB 11756 / RHM5)</name>
    <name type="common">Clostridium lentocellum</name>
    <dbReference type="NCBI Taxonomy" id="642492"/>
    <lineage>
        <taxon>Bacteria</taxon>
        <taxon>Bacillati</taxon>
        <taxon>Bacillota</taxon>
        <taxon>Clostridia</taxon>
        <taxon>Lachnospirales</taxon>
        <taxon>Cellulosilyticaceae</taxon>
        <taxon>Cellulosilyticum</taxon>
    </lineage>
</organism>
<dbReference type="GO" id="GO:0043565">
    <property type="term" value="F:sequence-specific DNA binding"/>
    <property type="evidence" value="ECO:0007669"/>
    <property type="project" value="InterPro"/>
</dbReference>
<dbReference type="EMBL" id="CP002582">
    <property type="protein sequence ID" value="ADZ84981.1"/>
    <property type="molecule type" value="Genomic_DNA"/>
</dbReference>
<dbReference type="PANTHER" id="PTHR43280:SF2">
    <property type="entry name" value="HTH-TYPE TRANSCRIPTIONAL REGULATOR EXSA"/>
    <property type="match status" value="1"/>
</dbReference>
<dbReference type="Gene3D" id="1.10.10.60">
    <property type="entry name" value="Homeodomain-like"/>
    <property type="match status" value="2"/>
</dbReference>
<keyword evidence="3" id="KW-0804">Transcription</keyword>
<evidence type="ECO:0000313" key="6">
    <source>
        <dbReference type="Proteomes" id="UP000008467"/>
    </source>
</evidence>
<evidence type="ECO:0000256" key="1">
    <source>
        <dbReference type="ARBA" id="ARBA00023015"/>
    </source>
</evidence>
<dbReference type="PANTHER" id="PTHR43280">
    <property type="entry name" value="ARAC-FAMILY TRANSCRIPTIONAL REGULATOR"/>
    <property type="match status" value="1"/>
</dbReference>
<protein>
    <submittedName>
        <fullName evidence="5">Transcriptional regulator, AraC family</fullName>
    </submittedName>
</protein>
<keyword evidence="6" id="KW-1185">Reference proteome</keyword>
<dbReference type="RefSeq" id="WP_013658259.1">
    <property type="nucleotide sequence ID" value="NC_015275.1"/>
</dbReference>
<dbReference type="Proteomes" id="UP000008467">
    <property type="component" value="Chromosome"/>
</dbReference>
<proteinExistence type="predicted"/>
<dbReference type="Pfam" id="PF12833">
    <property type="entry name" value="HTH_18"/>
    <property type="match status" value="1"/>
</dbReference>
<evidence type="ECO:0000256" key="2">
    <source>
        <dbReference type="ARBA" id="ARBA00023125"/>
    </source>
</evidence>
<feature type="domain" description="HTH araC/xylS-type" evidence="4">
    <location>
        <begin position="177"/>
        <end position="275"/>
    </location>
</feature>
<dbReference type="PROSITE" id="PS00041">
    <property type="entry name" value="HTH_ARAC_FAMILY_1"/>
    <property type="match status" value="1"/>
</dbReference>
<dbReference type="HOGENOM" id="CLU_000445_88_3_9"/>
<name>F2JQJ7_CELLD</name>
<dbReference type="InterPro" id="IPR020449">
    <property type="entry name" value="Tscrpt_reg_AraC-type_HTH"/>
</dbReference>
<dbReference type="SMART" id="SM00342">
    <property type="entry name" value="HTH_ARAC"/>
    <property type="match status" value="1"/>
</dbReference>
<dbReference type="eggNOG" id="COG2207">
    <property type="taxonomic scope" value="Bacteria"/>
</dbReference>
<dbReference type="InterPro" id="IPR009057">
    <property type="entry name" value="Homeodomain-like_sf"/>
</dbReference>
<dbReference type="PRINTS" id="PR00032">
    <property type="entry name" value="HTHARAC"/>
</dbReference>
<dbReference type="Pfam" id="PF02311">
    <property type="entry name" value="AraC_binding"/>
    <property type="match status" value="1"/>
</dbReference>
<accession>F2JQJ7</accession>
<keyword evidence="1" id="KW-0805">Transcription regulation</keyword>
<dbReference type="SUPFAM" id="SSF51215">
    <property type="entry name" value="Regulatory protein AraC"/>
    <property type="match status" value="1"/>
</dbReference>
<sequence length="279" mass="32404">MNYYQEKVENQGNIPAQIYIGNSQCMNCHYPLHWHTHLEFNLVLEGTIKGVINGNSVTIPPGDIFFVNSSDLHETDAVDQNHMRAITLLLSYDLLKEYCPDVDTYYFNWSGNDTIHQQLKKLILECAKLSEKKDVYYELELSIALRKLCLILLKNCKHKRQEKNLSKPEVKSMVDIRKVIAFIENHYEDDLSLSEIATYIGMSPNYFSRFFKNATNETVHSYLTHIRLYHAHKELLNSTHSITELALNNGFPNVKAFIEAFKKAYGTTPNKYKNQFAKR</sequence>
<reference evidence="5 6" key="1">
    <citation type="journal article" date="2011" name="J. Bacteriol.">
        <title>Complete genome sequence of the cellulose-degrading bacterium Cellulosilyticum lentocellum.</title>
        <authorList>
            <consortium name="US DOE Joint Genome Institute"/>
            <person name="Miller D.A."/>
            <person name="Suen G."/>
            <person name="Bruce D."/>
            <person name="Copeland A."/>
            <person name="Cheng J.F."/>
            <person name="Detter C."/>
            <person name="Goodwin L.A."/>
            <person name="Han C.S."/>
            <person name="Hauser L.J."/>
            <person name="Land M.L."/>
            <person name="Lapidus A."/>
            <person name="Lucas S."/>
            <person name="Meincke L."/>
            <person name="Pitluck S."/>
            <person name="Tapia R."/>
            <person name="Teshima H."/>
            <person name="Woyke T."/>
            <person name="Fox B.G."/>
            <person name="Angert E.R."/>
            <person name="Currie C.R."/>
        </authorList>
    </citation>
    <scope>NUCLEOTIDE SEQUENCE [LARGE SCALE GENOMIC DNA]</scope>
    <source>
        <strain evidence="6">ATCC 49066 / DSM 5427 / NCIMB 11756 / RHM5</strain>
    </source>
</reference>
<dbReference type="InterPro" id="IPR018062">
    <property type="entry name" value="HTH_AraC-typ_CS"/>
</dbReference>
<dbReference type="Gene3D" id="2.60.120.10">
    <property type="entry name" value="Jelly Rolls"/>
    <property type="match status" value="1"/>
</dbReference>